<dbReference type="GO" id="GO:0000142">
    <property type="term" value="C:cellular bud neck contractile ring"/>
    <property type="evidence" value="ECO:0007669"/>
    <property type="project" value="TreeGrafter"/>
</dbReference>
<dbReference type="GO" id="GO:0005525">
    <property type="term" value="F:GTP binding"/>
    <property type="evidence" value="ECO:0007669"/>
    <property type="project" value="TreeGrafter"/>
</dbReference>
<evidence type="ECO:0000259" key="4">
    <source>
        <dbReference type="PROSITE" id="PS50003"/>
    </source>
</evidence>
<keyword evidence="6" id="KW-1185">Reference proteome</keyword>
<dbReference type="PANTHER" id="PTHR36100">
    <property type="entry name" value="BUD SITE SELECTION PROTEIN 4"/>
    <property type="match status" value="1"/>
</dbReference>
<feature type="region of interest" description="Disordered" evidence="3">
    <location>
        <begin position="168"/>
        <end position="228"/>
    </location>
</feature>
<evidence type="ECO:0000313" key="5">
    <source>
        <dbReference type="EMBL" id="SMN20854.1"/>
    </source>
</evidence>
<dbReference type="PROSITE" id="PS50003">
    <property type="entry name" value="PH_DOMAIN"/>
    <property type="match status" value="1"/>
</dbReference>
<dbReference type="GO" id="GO:0097271">
    <property type="term" value="P:protein localization to bud neck"/>
    <property type="evidence" value="ECO:0007669"/>
    <property type="project" value="TreeGrafter"/>
</dbReference>
<feature type="compositionally biased region" description="Polar residues" evidence="3">
    <location>
        <begin position="571"/>
        <end position="587"/>
    </location>
</feature>
<keyword evidence="2" id="KW-0131">Cell cycle</keyword>
<organism evidence="5 6">
    <name type="scientific">Maudiozyma saulgeensis</name>
    <dbReference type="NCBI Taxonomy" id="1789683"/>
    <lineage>
        <taxon>Eukaryota</taxon>
        <taxon>Fungi</taxon>
        <taxon>Dikarya</taxon>
        <taxon>Ascomycota</taxon>
        <taxon>Saccharomycotina</taxon>
        <taxon>Saccharomycetes</taxon>
        <taxon>Saccharomycetales</taxon>
        <taxon>Saccharomycetaceae</taxon>
        <taxon>Maudiozyma</taxon>
    </lineage>
</organism>
<feature type="compositionally biased region" description="Low complexity" evidence="3">
    <location>
        <begin position="588"/>
        <end position="597"/>
    </location>
</feature>
<proteinExistence type="predicted"/>
<dbReference type="AlphaFoldDB" id="A0A1X7R5J9"/>
<evidence type="ECO:0000313" key="6">
    <source>
        <dbReference type="Proteomes" id="UP000196158"/>
    </source>
</evidence>
<evidence type="ECO:0000256" key="1">
    <source>
        <dbReference type="ARBA" id="ARBA00022618"/>
    </source>
</evidence>
<dbReference type="SMART" id="SM00233">
    <property type="entry name" value="PH"/>
    <property type="match status" value="1"/>
</dbReference>
<dbReference type="SUPFAM" id="SSF50729">
    <property type="entry name" value="PH domain-like"/>
    <property type="match status" value="1"/>
</dbReference>
<sequence>MADVTVDEVVDSLVKEIENEMENTISSTDHVPLLPGIKPTYQIPLKDIGNDTMEMIVNYNTDTNGITSSTIESEDREAQEETMNRTSSLDLYHESNYIDGEQEEEVIKSVREYTLADYDLSIGSIGTLSTGHHDTAKEVENNEEEKLISNDNDDGEDSMLETKEIFLNNNGNDHNTVSRSRDTFNENTDLRDDDKLLEERALENSVPRMQQENDNHDEESLDTTPSLNDKDIYNEIETTTCSENHEPDTFSEHSLIVDHEDVGDVHFKPLSTIGGLGSTKSDMILTLPSNESRLNNNDYIDFNGSFDLPGIVDQDPIVMTTIFEDGASTMTENIPTMSKTGQLPNDYLSIWHFQNGGNNTAKTHTGKANSPALSSASRFSDGTVTTLVNSLQGQQQTDGTPSNSNFSFKPRLVSRSKVHYPNSKESSRVNSSEVNAVVISEGHRPYSRVSSLGTSNIYSNGEYAFMGDVIDNSIDFSKENPLEFTFNDNGDFSKLNSFSFLPETSLVKKLADVSHGDSSETSFQNLEQSLSTIIDFDKPNVLSNYLENELGTGFGDFLNLIDEKNSDNLQTNNSEIIDSDSINQPKDQNNNIQSESSSINNDTILFEHFESRTPVKSIEPRQLVSKSHTESPIKVIGRINHTLPTKLTTYDSNKISKPEFVEPFSEDSVIENSASLEQSSVVTKESSLLDEAVIPNVEVITRTLTDPLPDAGKLYISFETLSFFDLEGVESHKSKFSVQCKLGDIQLNTPYMALTNSQLDIKKDLVITLKDEFFEQQNNTLEILIKCTYEKVKTDLVPVKEKVQVGKRHLFRKTKFIYKTRYVQRALDTDRWDHIFGPNGEYCKGSYTFSKDELEEVKFQKKNISISLKNKWAKGLNPYEVTSLRTKISCISRTSKDEIMPNDIKVANRILDKYRRQQSICKSGYMIQDGGDLSGRIQRRYFELDGNVLTACHETSHKPLLLINLLNVKNVSGYETYDEKDKRKFTNLTDLILLNECIQLVFENGEVISFNIEGGEEDKSDWFMKLNEVVQLNISHQPWVKNLLREEKFKDGSVDNLK</sequence>
<feature type="compositionally biased region" description="Polar residues" evidence="3">
    <location>
        <begin position="168"/>
        <end position="178"/>
    </location>
</feature>
<dbReference type="OrthoDB" id="2123378at2759"/>
<dbReference type="STRING" id="1789683.A0A1X7R5J9"/>
<evidence type="ECO:0000256" key="3">
    <source>
        <dbReference type="SAM" id="MobiDB-lite"/>
    </source>
</evidence>
<dbReference type="Gene3D" id="2.30.29.30">
    <property type="entry name" value="Pleckstrin-homology domain (PH domain)/Phosphotyrosine-binding domain (PTB)"/>
    <property type="match status" value="1"/>
</dbReference>
<reference evidence="5 6" key="1">
    <citation type="submission" date="2017-04" db="EMBL/GenBank/DDBJ databases">
        <authorList>
            <person name="Afonso C.L."/>
            <person name="Miller P.J."/>
            <person name="Scott M.A."/>
            <person name="Spackman E."/>
            <person name="Goraichik I."/>
            <person name="Dimitrov K.M."/>
            <person name="Suarez D.L."/>
            <person name="Swayne D.E."/>
        </authorList>
    </citation>
    <scope>NUCLEOTIDE SEQUENCE [LARGE SCALE GENOMIC DNA]</scope>
</reference>
<dbReference type="InterPro" id="IPR011993">
    <property type="entry name" value="PH-like_dom_sf"/>
</dbReference>
<dbReference type="InterPro" id="IPR001849">
    <property type="entry name" value="PH_domain"/>
</dbReference>
<gene>
    <name evidence="5" type="ORF">KASA_0M02772G</name>
</gene>
<protein>
    <submittedName>
        <fullName evidence="5">Similar to Saccharomyces cerevisiae YJR092W BUD4 Involved in bud-site selection and required for the axial budding pattern</fullName>
    </submittedName>
</protein>
<evidence type="ECO:0000256" key="2">
    <source>
        <dbReference type="ARBA" id="ARBA00023306"/>
    </source>
</evidence>
<name>A0A1X7R5J9_9SACH</name>
<feature type="compositionally biased region" description="Basic and acidic residues" evidence="3">
    <location>
        <begin position="179"/>
        <end position="202"/>
    </location>
</feature>
<dbReference type="Proteomes" id="UP000196158">
    <property type="component" value="Unassembled WGS sequence"/>
</dbReference>
<dbReference type="EMBL" id="FXLY01000006">
    <property type="protein sequence ID" value="SMN20854.1"/>
    <property type="molecule type" value="Genomic_DNA"/>
</dbReference>
<feature type="region of interest" description="Disordered" evidence="3">
    <location>
        <begin position="571"/>
        <end position="597"/>
    </location>
</feature>
<dbReference type="GO" id="GO:0007120">
    <property type="term" value="P:axial cellular bud site selection"/>
    <property type="evidence" value="ECO:0007669"/>
    <property type="project" value="TreeGrafter"/>
</dbReference>
<keyword evidence="1" id="KW-0132">Cell division</keyword>
<accession>A0A1X7R5J9</accession>
<dbReference type="InterPro" id="IPR052007">
    <property type="entry name" value="Bud4"/>
</dbReference>
<feature type="domain" description="PH" evidence="4">
    <location>
        <begin position="919"/>
        <end position="1031"/>
    </location>
</feature>
<dbReference type="PANTHER" id="PTHR36100:SF1">
    <property type="entry name" value="BUD SITE SELECTION PROTEIN 4"/>
    <property type="match status" value="1"/>
</dbReference>